<comment type="caution">
    <text evidence="10">The sequence shown here is derived from an EMBL/GenBank/DDBJ whole genome shotgun (WGS) entry which is preliminary data.</text>
</comment>
<dbReference type="GO" id="GO:0000981">
    <property type="term" value="F:DNA-binding transcription factor activity, RNA polymerase II-specific"/>
    <property type="evidence" value="ECO:0007669"/>
    <property type="project" value="TreeGrafter"/>
</dbReference>
<name>A0A3E2HAH8_SCYLI</name>
<dbReference type="PANTHER" id="PTHR47782:SF12">
    <property type="entry name" value="ZN(II)2CYS6 TRANSCRIPTION FACTOR (EUROFUNG)"/>
    <property type="match status" value="1"/>
</dbReference>
<dbReference type="GO" id="GO:0006351">
    <property type="term" value="P:DNA-templated transcription"/>
    <property type="evidence" value="ECO:0007669"/>
    <property type="project" value="InterPro"/>
</dbReference>
<comment type="subcellular location">
    <subcellularLocation>
        <location evidence="1">Nucleus</location>
    </subcellularLocation>
</comment>
<protein>
    <recommendedName>
        <fullName evidence="9">Xylanolytic transcriptional activator regulatory domain-containing protein</fullName>
    </recommendedName>
</protein>
<dbReference type="OMA" id="HASGQIC"/>
<sequence length="778" mass="87018">MFLNFNNLHYLVKVQFLPFNLVLIPSLWMHYLAGLSNVPQSLVGVVVAVSNAVSDFRSAPIVNRQSSSVYAFDRIKSLEAQLASALARVPSAPQDHDEASSRTLPAHGQNETIPSQSLVPSESHNLVEQNPPPKTHALSQRASPAPATPERSPIHPSTSGASVPHRSHIADAVGFIALGEKVGREPAYVGSSSGFSIATDLGQIVQATVWTKALSSTISDQQPKALSLEDLKNGSASPPSYEMGIRILNAYFQKIHPRYPIFERSDIFELHAKRQQQTNSNTQEQFGTFKLYMVYAIGATILQLTETYSYTPPEKFFMAALQYISAARESHSIYNIEAMILLVVYNLRSPSNSGIWYMIGLAMRTCIELGLHREMHYNNISPYKGQVRRRLFWSVYFLERVVALSLGRPYSISDRDIDTNLPCDFDDSIHDDIFISEILKNPSETRPASNLTMFIALIQLKRLESQIQTNIYRVDKPVSSLFLEVNPLLSAIQDWERSLPSLTESEDDYLHLQYNKAVRLLLQPFLGILDPADKLVGICLHASGQICEIFKRLHQRDSYGHSFIAVHSIFLAGITICYCLFLAPTLWTISVANDLRACSSVLFVMAERTSTVKKYRDVLETVIKSAMDFVAKPSMPQTTHSYNHRRSRKTNSTQDQQIIQSLLRLSAQQAPTNIPAPQRGPRHESANARQTRMQDFSPNSTLNTSTGAYEPPLEAARPFAAYDEFGDSLHNGVMQDQGLDPMGFSQQQPMGSTPTTWEGDKFSVQMLNEMLVLDSEQQ</sequence>
<keyword evidence="4" id="KW-0805">Transcription regulation</keyword>
<gene>
    <name evidence="10" type="ORF">B7463_g5916</name>
</gene>
<evidence type="ECO:0000256" key="7">
    <source>
        <dbReference type="ARBA" id="ARBA00023242"/>
    </source>
</evidence>
<dbReference type="GO" id="GO:0043565">
    <property type="term" value="F:sequence-specific DNA binding"/>
    <property type="evidence" value="ECO:0007669"/>
    <property type="project" value="TreeGrafter"/>
</dbReference>
<keyword evidence="7" id="KW-0539">Nucleus</keyword>
<dbReference type="AlphaFoldDB" id="A0A3E2HAH8"/>
<evidence type="ECO:0000256" key="5">
    <source>
        <dbReference type="ARBA" id="ARBA00023125"/>
    </source>
</evidence>
<dbReference type="SMART" id="SM00906">
    <property type="entry name" value="Fungal_trans"/>
    <property type="match status" value="1"/>
</dbReference>
<dbReference type="Proteomes" id="UP000258309">
    <property type="component" value="Unassembled WGS sequence"/>
</dbReference>
<evidence type="ECO:0000256" key="2">
    <source>
        <dbReference type="ARBA" id="ARBA00022723"/>
    </source>
</evidence>
<feature type="compositionally biased region" description="Polar residues" evidence="8">
    <location>
        <begin position="687"/>
        <end position="707"/>
    </location>
</feature>
<feature type="non-terminal residue" evidence="10">
    <location>
        <position position="778"/>
    </location>
</feature>
<dbReference type="EMBL" id="NCSJ02000100">
    <property type="protein sequence ID" value="RFU30446.1"/>
    <property type="molecule type" value="Genomic_DNA"/>
</dbReference>
<feature type="region of interest" description="Disordered" evidence="8">
    <location>
        <begin position="634"/>
        <end position="656"/>
    </location>
</feature>
<evidence type="ECO:0000313" key="10">
    <source>
        <dbReference type="EMBL" id="RFU30446.1"/>
    </source>
</evidence>
<feature type="region of interest" description="Disordered" evidence="8">
    <location>
        <begin position="88"/>
        <end position="164"/>
    </location>
</feature>
<keyword evidence="11" id="KW-1185">Reference proteome</keyword>
<evidence type="ECO:0000256" key="4">
    <source>
        <dbReference type="ARBA" id="ARBA00023015"/>
    </source>
</evidence>
<dbReference type="STRING" id="5539.A0A3E2HAH8"/>
<evidence type="ECO:0000256" key="3">
    <source>
        <dbReference type="ARBA" id="ARBA00022833"/>
    </source>
</evidence>
<dbReference type="GO" id="GO:0005634">
    <property type="term" value="C:nucleus"/>
    <property type="evidence" value="ECO:0007669"/>
    <property type="project" value="UniProtKB-SubCell"/>
</dbReference>
<evidence type="ECO:0000256" key="8">
    <source>
        <dbReference type="SAM" id="MobiDB-lite"/>
    </source>
</evidence>
<dbReference type="PANTHER" id="PTHR47782">
    <property type="entry name" value="ZN(II)2CYS6 TRANSCRIPTION FACTOR (EUROFUNG)-RELATED"/>
    <property type="match status" value="1"/>
</dbReference>
<dbReference type="GO" id="GO:0008270">
    <property type="term" value="F:zinc ion binding"/>
    <property type="evidence" value="ECO:0007669"/>
    <property type="project" value="InterPro"/>
</dbReference>
<dbReference type="OrthoDB" id="2399539at2759"/>
<dbReference type="Pfam" id="PF04082">
    <property type="entry name" value="Fungal_trans"/>
    <property type="match status" value="1"/>
</dbReference>
<feature type="domain" description="Xylanolytic transcriptional activator regulatory" evidence="9">
    <location>
        <begin position="355"/>
        <end position="428"/>
    </location>
</feature>
<dbReference type="GO" id="GO:0045944">
    <property type="term" value="P:positive regulation of transcription by RNA polymerase II"/>
    <property type="evidence" value="ECO:0007669"/>
    <property type="project" value="TreeGrafter"/>
</dbReference>
<evidence type="ECO:0000256" key="1">
    <source>
        <dbReference type="ARBA" id="ARBA00004123"/>
    </source>
</evidence>
<dbReference type="InterPro" id="IPR007219">
    <property type="entry name" value="XnlR_reg_dom"/>
</dbReference>
<keyword evidence="5" id="KW-0238">DNA-binding</keyword>
<organism evidence="10 11">
    <name type="scientific">Scytalidium lignicola</name>
    <name type="common">Hyphomycete</name>
    <dbReference type="NCBI Taxonomy" id="5539"/>
    <lineage>
        <taxon>Eukaryota</taxon>
        <taxon>Fungi</taxon>
        <taxon>Dikarya</taxon>
        <taxon>Ascomycota</taxon>
        <taxon>Pezizomycotina</taxon>
        <taxon>Leotiomycetes</taxon>
        <taxon>Leotiomycetes incertae sedis</taxon>
        <taxon>Scytalidium</taxon>
    </lineage>
</organism>
<keyword evidence="3" id="KW-0862">Zinc</keyword>
<dbReference type="InterPro" id="IPR052202">
    <property type="entry name" value="Yeast_MetPath_Reg"/>
</dbReference>
<proteinExistence type="predicted"/>
<feature type="compositionally biased region" description="Polar residues" evidence="8">
    <location>
        <begin position="109"/>
        <end position="128"/>
    </location>
</feature>
<evidence type="ECO:0000313" key="11">
    <source>
        <dbReference type="Proteomes" id="UP000258309"/>
    </source>
</evidence>
<feature type="non-terminal residue" evidence="10">
    <location>
        <position position="1"/>
    </location>
</feature>
<dbReference type="CDD" id="cd12148">
    <property type="entry name" value="fungal_TF_MHR"/>
    <property type="match status" value="1"/>
</dbReference>
<evidence type="ECO:0000259" key="9">
    <source>
        <dbReference type="SMART" id="SM00906"/>
    </source>
</evidence>
<keyword evidence="2" id="KW-0479">Metal-binding</keyword>
<feature type="region of interest" description="Disordered" evidence="8">
    <location>
        <begin position="670"/>
        <end position="710"/>
    </location>
</feature>
<accession>A0A3E2HAH8</accession>
<evidence type="ECO:0000256" key="6">
    <source>
        <dbReference type="ARBA" id="ARBA00023163"/>
    </source>
</evidence>
<keyword evidence="6" id="KW-0804">Transcription</keyword>
<reference evidence="10 11" key="1">
    <citation type="submission" date="2018-05" db="EMBL/GenBank/DDBJ databases">
        <title>Draft genome sequence of Scytalidium lignicola DSM 105466, a ubiquitous saprotrophic fungus.</title>
        <authorList>
            <person name="Buettner E."/>
            <person name="Gebauer A.M."/>
            <person name="Hofrichter M."/>
            <person name="Liers C."/>
            <person name="Kellner H."/>
        </authorList>
    </citation>
    <scope>NUCLEOTIDE SEQUENCE [LARGE SCALE GENOMIC DNA]</scope>
    <source>
        <strain evidence="10 11">DSM 105466</strain>
    </source>
</reference>